<reference evidence="8 9" key="1">
    <citation type="journal article" date="2014" name="Agronomy (Basel)">
        <title>A Draft Genome Sequence for Ensete ventricosum, the Drought-Tolerant Tree Against Hunger.</title>
        <authorList>
            <person name="Harrison J."/>
            <person name="Moore K.A."/>
            <person name="Paszkiewicz K."/>
            <person name="Jones T."/>
            <person name="Grant M."/>
            <person name="Ambacheew D."/>
            <person name="Muzemil S."/>
            <person name="Studholme D.J."/>
        </authorList>
    </citation>
    <scope>NUCLEOTIDE SEQUENCE [LARGE SCALE GENOMIC DNA]</scope>
</reference>
<dbReference type="SMART" id="SM00649">
    <property type="entry name" value="RL11"/>
    <property type="match status" value="1"/>
</dbReference>
<evidence type="ECO:0000259" key="7">
    <source>
        <dbReference type="Pfam" id="PF03946"/>
    </source>
</evidence>
<dbReference type="HAMAP" id="MF_00736">
    <property type="entry name" value="Ribosomal_uL11"/>
    <property type="match status" value="1"/>
</dbReference>
<dbReference type="InterPro" id="IPR036796">
    <property type="entry name" value="Ribosomal_uL11_N_sf"/>
</dbReference>
<dbReference type="FunFam" id="1.10.10.250:FF:000003">
    <property type="entry name" value="Mitochondrial ribosomal protein L11"/>
    <property type="match status" value="1"/>
</dbReference>
<dbReference type="FunFam" id="3.30.1550.10:FF:000005">
    <property type="entry name" value="50S ribosomal protein L11"/>
    <property type="match status" value="1"/>
</dbReference>
<dbReference type="Pfam" id="PF00298">
    <property type="entry name" value="Ribosomal_L11"/>
    <property type="match status" value="1"/>
</dbReference>
<dbReference type="GO" id="GO:0070180">
    <property type="term" value="F:large ribosomal subunit rRNA binding"/>
    <property type="evidence" value="ECO:0007669"/>
    <property type="project" value="TreeGrafter"/>
</dbReference>
<comment type="caution">
    <text evidence="8">The sequence shown here is derived from an EMBL/GenBank/DDBJ whole genome shotgun (WGS) entry which is preliminary data.</text>
</comment>
<dbReference type="Gene3D" id="1.10.10.250">
    <property type="entry name" value="Ribosomal protein L11, C-terminal domain"/>
    <property type="match status" value="1"/>
</dbReference>
<feature type="domain" description="Large ribosomal subunit protein uL11 N-terminal" evidence="7">
    <location>
        <begin position="209"/>
        <end position="267"/>
    </location>
</feature>
<dbReference type="NCBIfam" id="TIGR01632">
    <property type="entry name" value="L11_bact"/>
    <property type="match status" value="1"/>
</dbReference>
<dbReference type="GO" id="GO:0015934">
    <property type="term" value="C:large ribosomal subunit"/>
    <property type="evidence" value="ECO:0007669"/>
    <property type="project" value="TreeGrafter"/>
</dbReference>
<dbReference type="GO" id="GO:0003735">
    <property type="term" value="F:structural constituent of ribosome"/>
    <property type="evidence" value="ECO:0007669"/>
    <property type="project" value="InterPro"/>
</dbReference>
<gene>
    <name evidence="8" type="ORF">B296_00015365</name>
</gene>
<evidence type="ECO:0000256" key="4">
    <source>
        <dbReference type="ARBA" id="ARBA00040104"/>
    </source>
</evidence>
<dbReference type="GO" id="GO:0006412">
    <property type="term" value="P:translation"/>
    <property type="evidence" value="ECO:0007669"/>
    <property type="project" value="InterPro"/>
</dbReference>
<dbReference type="Proteomes" id="UP000287651">
    <property type="component" value="Unassembled WGS sequence"/>
</dbReference>
<keyword evidence="2 5" id="KW-0689">Ribosomal protein</keyword>
<dbReference type="InterPro" id="IPR020784">
    <property type="entry name" value="Ribosomal_uL11_N"/>
</dbReference>
<dbReference type="InterPro" id="IPR006519">
    <property type="entry name" value="Ribosomal_uL11_bac-typ"/>
</dbReference>
<name>A0A426ZBV3_ENSVE</name>
<evidence type="ECO:0000313" key="8">
    <source>
        <dbReference type="EMBL" id="RRT61439.1"/>
    </source>
</evidence>
<dbReference type="CDD" id="cd00349">
    <property type="entry name" value="Ribosomal_L11"/>
    <property type="match status" value="1"/>
</dbReference>
<keyword evidence="3 5" id="KW-0687">Ribonucleoprotein</keyword>
<dbReference type="Pfam" id="PF03946">
    <property type="entry name" value="Ribosomal_L11_N"/>
    <property type="match status" value="1"/>
</dbReference>
<organism evidence="8 9">
    <name type="scientific">Ensete ventricosum</name>
    <name type="common">Abyssinian banana</name>
    <name type="synonym">Musa ensete</name>
    <dbReference type="NCBI Taxonomy" id="4639"/>
    <lineage>
        <taxon>Eukaryota</taxon>
        <taxon>Viridiplantae</taxon>
        <taxon>Streptophyta</taxon>
        <taxon>Embryophyta</taxon>
        <taxon>Tracheophyta</taxon>
        <taxon>Spermatophyta</taxon>
        <taxon>Magnoliopsida</taxon>
        <taxon>Liliopsida</taxon>
        <taxon>Zingiberales</taxon>
        <taxon>Musaceae</taxon>
        <taxon>Ensete</taxon>
    </lineage>
</organism>
<dbReference type="SUPFAM" id="SSF54747">
    <property type="entry name" value="Ribosomal L11/L12e N-terminal domain"/>
    <property type="match status" value="1"/>
</dbReference>
<dbReference type="InterPro" id="IPR036769">
    <property type="entry name" value="Ribosomal_uL11_C_sf"/>
</dbReference>
<dbReference type="SUPFAM" id="SSF46906">
    <property type="entry name" value="Ribosomal protein L11, C-terminal domain"/>
    <property type="match status" value="1"/>
</dbReference>
<evidence type="ECO:0000256" key="3">
    <source>
        <dbReference type="ARBA" id="ARBA00023274"/>
    </source>
</evidence>
<dbReference type="InterPro" id="IPR020783">
    <property type="entry name" value="Ribosomal_uL11_C"/>
</dbReference>
<sequence>MAEISSRLGSSRVCKDICVAFGNISGWCADSEGSLPGDPRLVDPLIPESDTRVLHQGLSRRCECLDFAPPTIKLAMRSQVLECVFCGVKFPPLYCFTWVPFILLLRRAHTRLFNVCGSWFRAFVQGCLMRAHAGSKLYAVVLLGRGANRRSVLLTVGVFGFGGFERGKSPPIVQHLSSIPAKIPVEFLDPLRMATLKDVVVRRPIAATIRLTVPAGGARPAPPVGPALGQYRLNLMAFCKDFNARTQKYKPDTPMAVTITAYKDNTFEFIVKSPSVTWFLKKAAGVESGSGRPGHVVASSITVRHVYEIAKIKQADPSCKHLSVEAICKSIMGTARSMGIQIVKDL</sequence>
<dbReference type="EMBL" id="AMZH03007382">
    <property type="protein sequence ID" value="RRT61439.1"/>
    <property type="molecule type" value="Genomic_DNA"/>
</dbReference>
<comment type="similarity">
    <text evidence="1 5">Belongs to the universal ribosomal protein uL11 family.</text>
</comment>
<evidence type="ECO:0000256" key="1">
    <source>
        <dbReference type="ARBA" id="ARBA00010537"/>
    </source>
</evidence>
<evidence type="ECO:0000313" key="9">
    <source>
        <dbReference type="Proteomes" id="UP000287651"/>
    </source>
</evidence>
<protein>
    <recommendedName>
        <fullName evidence="4">Large ribosomal subunit protein uL11m</fullName>
    </recommendedName>
</protein>
<dbReference type="PANTHER" id="PTHR11661:SF1">
    <property type="entry name" value="LARGE RIBOSOMAL SUBUNIT PROTEIN UL11M"/>
    <property type="match status" value="1"/>
</dbReference>
<dbReference type="Gene3D" id="3.30.1550.10">
    <property type="entry name" value="Ribosomal protein L11/L12, N-terminal domain"/>
    <property type="match status" value="1"/>
</dbReference>
<accession>A0A426ZBV3</accession>
<dbReference type="AlphaFoldDB" id="A0A426ZBV3"/>
<evidence type="ECO:0000259" key="6">
    <source>
        <dbReference type="Pfam" id="PF00298"/>
    </source>
</evidence>
<dbReference type="InterPro" id="IPR000911">
    <property type="entry name" value="Ribosomal_uL11"/>
</dbReference>
<proteinExistence type="inferred from homology"/>
<evidence type="ECO:0000256" key="5">
    <source>
        <dbReference type="RuleBase" id="RU003978"/>
    </source>
</evidence>
<evidence type="ECO:0000256" key="2">
    <source>
        <dbReference type="ARBA" id="ARBA00022980"/>
    </source>
</evidence>
<feature type="domain" description="Large ribosomal subunit protein uL11 C-terminal" evidence="6">
    <location>
        <begin position="272"/>
        <end position="342"/>
    </location>
</feature>
<dbReference type="PANTHER" id="PTHR11661">
    <property type="entry name" value="60S RIBOSOMAL PROTEIN L12"/>
    <property type="match status" value="1"/>
</dbReference>